<dbReference type="EMBL" id="AYKW01000002">
    <property type="protein sequence ID" value="PIL36271.1"/>
    <property type="molecule type" value="Genomic_DNA"/>
</dbReference>
<sequence length="448" mass="47325">MRSVLPLLALGLSSLVVAKDGGGHGKDDTGNDAYYGSTSSTSSATTSTATGTTVSGAASSSNSTSSATKGTVCETYMCITGVVNGSATTYTMQSTGKANLGWMAMGFGQTMANSPMVIMWSNSNGSITLSQRQSSSEVMPTVVSSPPRVATLDTSGSDLTGSTPKFSFTIETSGGTSQSIIWAFGTTNPDDASVSANLVQHIDSGPTTIDMSTPASSSDTSDPVSDPNASSGNNDTPLQPYQKMIVAHAILCTVGFLILLPGGALLARYTRTFTNAWFGGHWVFQFALAGPVITAGVILGIDTVAKEGQPQLADFHKRLGIALWILFYVQCVLGYVIHRWKPASFAVTKKRPVQNYGHAVFGLLIIGLAFAEVRSGFHDEWPAFSGRPPISNAANIVWYVWVVLIPVLYFAGLALLPKQFGQERPGKKTQSDCAQDGYTDEPRYSDRS</sequence>
<evidence type="ECO:0000256" key="7">
    <source>
        <dbReference type="SAM" id="MobiDB-lite"/>
    </source>
</evidence>
<keyword evidence="4" id="KW-0249">Electron transport</keyword>
<protein>
    <recommendedName>
        <fullName evidence="14">Cytochrome b561 domain-containing protein</fullName>
    </recommendedName>
</protein>
<gene>
    <name evidence="12" type="ORF">GSI_01933</name>
</gene>
<feature type="domain" description="DOMON" evidence="10">
    <location>
        <begin position="73"/>
        <end position="185"/>
    </location>
</feature>
<dbReference type="CDD" id="cd08760">
    <property type="entry name" value="Cyt_b561_FRRS1_like"/>
    <property type="match status" value="1"/>
</dbReference>
<dbReference type="AlphaFoldDB" id="A0A2G8SR63"/>
<evidence type="ECO:0000313" key="13">
    <source>
        <dbReference type="Proteomes" id="UP000230002"/>
    </source>
</evidence>
<dbReference type="Gene3D" id="1.20.120.1770">
    <property type="match status" value="1"/>
</dbReference>
<feature type="signal peptide" evidence="9">
    <location>
        <begin position="1"/>
        <end position="18"/>
    </location>
</feature>
<feature type="transmembrane region" description="Helical" evidence="8">
    <location>
        <begin position="321"/>
        <end position="338"/>
    </location>
</feature>
<evidence type="ECO:0000256" key="9">
    <source>
        <dbReference type="SAM" id="SignalP"/>
    </source>
</evidence>
<evidence type="ECO:0000259" key="11">
    <source>
        <dbReference type="PROSITE" id="PS50939"/>
    </source>
</evidence>
<feature type="region of interest" description="Disordered" evidence="7">
    <location>
        <begin position="422"/>
        <end position="448"/>
    </location>
</feature>
<comment type="subcellular location">
    <subcellularLocation>
        <location evidence="1">Membrane</location>
    </subcellularLocation>
</comment>
<feature type="region of interest" description="Disordered" evidence="7">
    <location>
        <begin position="205"/>
        <end position="236"/>
    </location>
</feature>
<dbReference type="PANTHER" id="PTHR47797">
    <property type="entry name" value="DEHYDROGENASE, PUTATIVE (AFU_ORTHOLOGUE AFUA_8G05805)-RELATED"/>
    <property type="match status" value="1"/>
</dbReference>
<keyword evidence="13" id="KW-1185">Reference proteome</keyword>
<evidence type="ECO:0000256" key="8">
    <source>
        <dbReference type="SAM" id="Phobius"/>
    </source>
</evidence>
<dbReference type="Pfam" id="PF16010">
    <property type="entry name" value="CDH-cyt"/>
    <property type="match status" value="1"/>
</dbReference>
<dbReference type="SUPFAM" id="SSF49344">
    <property type="entry name" value="CBD9-like"/>
    <property type="match status" value="1"/>
</dbReference>
<dbReference type="Gene3D" id="2.60.40.1210">
    <property type="entry name" value="Cellobiose dehydrogenase, cytochrome domain"/>
    <property type="match status" value="1"/>
</dbReference>
<keyword evidence="3 8" id="KW-0812">Transmembrane</keyword>
<evidence type="ECO:0000256" key="5">
    <source>
        <dbReference type="ARBA" id="ARBA00022989"/>
    </source>
</evidence>
<feature type="compositionally biased region" description="Low complexity" evidence="7">
    <location>
        <begin position="212"/>
        <end position="227"/>
    </location>
</feature>
<dbReference type="GO" id="GO:0016020">
    <property type="term" value="C:membrane"/>
    <property type="evidence" value="ECO:0007669"/>
    <property type="project" value="UniProtKB-SubCell"/>
</dbReference>
<dbReference type="Proteomes" id="UP000230002">
    <property type="component" value="Unassembled WGS sequence"/>
</dbReference>
<dbReference type="SMART" id="SM00665">
    <property type="entry name" value="B561"/>
    <property type="match status" value="1"/>
</dbReference>
<feature type="domain" description="Cytochrome b561" evidence="11">
    <location>
        <begin position="208"/>
        <end position="413"/>
    </location>
</feature>
<evidence type="ECO:0000256" key="6">
    <source>
        <dbReference type="ARBA" id="ARBA00023136"/>
    </source>
</evidence>
<evidence type="ECO:0000256" key="1">
    <source>
        <dbReference type="ARBA" id="ARBA00004370"/>
    </source>
</evidence>
<dbReference type="InterPro" id="IPR006593">
    <property type="entry name" value="Cyt_b561/ferric_Rdtase_TM"/>
</dbReference>
<dbReference type="InterPro" id="IPR005018">
    <property type="entry name" value="DOMON_domain"/>
</dbReference>
<feature type="transmembrane region" description="Helical" evidence="8">
    <location>
        <begin position="279"/>
        <end position="301"/>
    </location>
</feature>
<name>A0A2G8SR63_9APHY</name>
<evidence type="ECO:0008006" key="14">
    <source>
        <dbReference type="Google" id="ProtNLM"/>
    </source>
</evidence>
<feature type="chain" id="PRO_5013890081" description="Cytochrome b561 domain-containing protein" evidence="9">
    <location>
        <begin position="19"/>
        <end position="448"/>
    </location>
</feature>
<keyword evidence="9" id="KW-0732">Signal</keyword>
<keyword evidence="5 8" id="KW-1133">Transmembrane helix</keyword>
<dbReference type="OrthoDB" id="19261at2759"/>
<keyword evidence="6 8" id="KW-0472">Membrane</keyword>
<dbReference type="PROSITE" id="PS50939">
    <property type="entry name" value="CYTOCHROME_B561"/>
    <property type="match status" value="1"/>
</dbReference>
<comment type="caution">
    <text evidence="12">The sequence shown here is derived from an EMBL/GenBank/DDBJ whole genome shotgun (WGS) entry which is preliminary data.</text>
</comment>
<evidence type="ECO:0000313" key="12">
    <source>
        <dbReference type="EMBL" id="PIL36271.1"/>
    </source>
</evidence>
<dbReference type="CDD" id="cd09630">
    <property type="entry name" value="CDH_like_cytochrome"/>
    <property type="match status" value="1"/>
</dbReference>
<reference evidence="12 13" key="1">
    <citation type="journal article" date="2015" name="Sci. Rep.">
        <title>Chromosome-level genome map provides insights into diverse defense mechanisms in the medicinal fungus Ganoderma sinense.</title>
        <authorList>
            <person name="Zhu Y."/>
            <person name="Xu J."/>
            <person name="Sun C."/>
            <person name="Zhou S."/>
            <person name="Xu H."/>
            <person name="Nelson D.R."/>
            <person name="Qian J."/>
            <person name="Song J."/>
            <person name="Luo H."/>
            <person name="Xiang L."/>
            <person name="Li Y."/>
            <person name="Xu Z."/>
            <person name="Ji A."/>
            <person name="Wang L."/>
            <person name="Lu S."/>
            <person name="Hayward A."/>
            <person name="Sun W."/>
            <person name="Li X."/>
            <person name="Schwartz D.C."/>
            <person name="Wang Y."/>
            <person name="Chen S."/>
        </authorList>
    </citation>
    <scope>NUCLEOTIDE SEQUENCE [LARGE SCALE GENOMIC DNA]</scope>
    <source>
        <strain evidence="12 13">ZZ0214-1</strain>
    </source>
</reference>
<feature type="transmembrane region" description="Helical" evidence="8">
    <location>
        <begin position="359"/>
        <end position="377"/>
    </location>
</feature>
<proteinExistence type="predicted"/>
<feature type="region of interest" description="Disordered" evidence="7">
    <location>
        <begin position="36"/>
        <end position="68"/>
    </location>
</feature>
<evidence type="ECO:0000256" key="2">
    <source>
        <dbReference type="ARBA" id="ARBA00022448"/>
    </source>
</evidence>
<feature type="transmembrane region" description="Helical" evidence="8">
    <location>
        <begin position="245"/>
        <end position="267"/>
    </location>
</feature>
<dbReference type="PROSITE" id="PS50836">
    <property type="entry name" value="DOMON"/>
    <property type="match status" value="1"/>
</dbReference>
<dbReference type="STRING" id="1077348.A0A2G8SR63"/>
<evidence type="ECO:0000256" key="3">
    <source>
        <dbReference type="ARBA" id="ARBA00022692"/>
    </source>
</evidence>
<dbReference type="SMART" id="SM00664">
    <property type="entry name" value="DoH"/>
    <property type="match status" value="1"/>
</dbReference>
<organism evidence="12 13">
    <name type="scientific">Ganoderma sinense ZZ0214-1</name>
    <dbReference type="NCBI Taxonomy" id="1077348"/>
    <lineage>
        <taxon>Eukaryota</taxon>
        <taxon>Fungi</taxon>
        <taxon>Dikarya</taxon>
        <taxon>Basidiomycota</taxon>
        <taxon>Agaricomycotina</taxon>
        <taxon>Agaricomycetes</taxon>
        <taxon>Polyporales</taxon>
        <taxon>Polyporaceae</taxon>
        <taxon>Ganoderma</taxon>
    </lineage>
</organism>
<keyword evidence="2" id="KW-0813">Transport</keyword>
<dbReference type="PANTHER" id="PTHR47797:SF3">
    <property type="entry name" value="CYTOCHROME B561 DOMAIN-CONTAINING PROTEIN"/>
    <property type="match status" value="1"/>
</dbReference>
<dbReference type="Pfam" id="PF03188">
    <property type="entry name" value="Cytochrom_B561"/>
    <property type="match status" value="1"/>
</dbReference>
<feature type="transmembrane region" description="Helical" evidence="8">
    <location>
        <begin position="397"/>
        <end position="416"/>
    </location>
</feature>
<evidence type="ECO:0000256" key="4">
    <source>
        <dbReference type="ARBA" id="ARBA00022982"/>
    </source>
</evidence>
<dbReference type="InterPro" id="IPR015920">
    <property type="entry name" value="Cellobiose_DH-like_cyt"/>
</dbReference>
<evidence type="ECO:0000259" key="10">
    <source>
        <dbReference type="PROSITE" id="PS50836"/>
    </source>
</evidence>
<accession>A0A2G8SR63</accession>